<sequence length="338" mass="39126">MQKERIKTIDSLRGFSLLGILLANAVIYGYGLLDKSDLTNDKIEKIIKVITEGSFMPIFTFLFGYSLIKLVESLKRRNKQIKWLLVRRSMLILLGALHTTLWHGDVLLTYGIIGFLLLFIIERKPKILIIIGTSLFILSIVTNAQTMPLFLFGMVAVKKNVFVCLEQEYIWYKRGILLIPITMITKYISIMNYDNSWSVLLLNISSLLLAIGYITAFSLIYFHFSDMKVFKWFENIGKTSLTNYIMQTVIFVCGYRIGLFKILDSISLIFVALAIFSIQCFVSSLYLKKFKYGPLENSLRKWTYLSWKIRERSIKPFVIGRKNWMFSNTPRGARESAI</sequence>
<dbReference type="Proteomes" id="UP000221918">
    <property type="component" value="Unassembled WGS sequence"/>
</dbReference>
<gene>
    <name evidence="3" type="ORF">COF81_28095</name>
</gene>
<keyword evidence="1" id="KW-1133">Transmembrane helix</keyword>
<dbReference type="EMBL" id="NUTL01000182">
    <property type="protein sequence ID" value="PHE86674.1"/>
    <property type="molecule type" value="Genomic_DNA"/>
</dbReference>
<feature type="transmembrane region" description="Helical" evidence="1">
    <location>
        <begin position="266"/>
        <end position="287"/>
    </location>
</feature>
<dbReference type="AlphaFoldDB" id="A0ABD6SXX7"/>
<feature type="non-terminal residue" evidence="3">
    <location>
        <position position="338"/>
    </location>
</feature>
<evidence type="ECO:0000313" key="4">
    <source>
        <dbReference type="Proteomes" id="UP000221918"/>
    </source>
</evidence>
<proteinExistence type="predicted"/>
<dbReference type="Pfam" id="PF04235">
    <property type="entry name" value="DUF418"/>
    <property type="match status" value="1"/>
</dbReference>
<keyword evidence="1" id="KW-0812">Transmembrane</keyword>
<keyword evidence="1" id="KW-0472">Membrane</keyword>
<feature type="transmembrane region" description="Helical" evidence="1">
    <location>
        <begin position="169"/>
        <end position="188"/>
    </location>
</feature>
<name>A0ABD6SXX7_9BACI</name>
<feature type="transmembrane region" description="Helical" evidence="1">
    <location>
        <begin position="53"/>
        <end position="71"/>
    </location>
</feature>
<evidence type="ECO:0000313" key="3">
    <source>
        <dbReference type="EMBL" id="PHE86674.1"/>
    </source>
</evidence>
<evidence type="ECO:0000259" key="2">
    <source>
        <dbReference type="Pfam" id="PF04235"/>
    </source>
</evidence>
<feature type="transmembrane region" description="Helical" evidence="1">
    <location>
        <begin position="127"/>
        <end position="157"/>
    </location>
</feature>
<dbReference type="PANTHER" id="PTHR30590:SF2">
    <property type="entry name" value="INNER MEMBRANE PROTEIN"/>
    <property type="match status" value="1"/>
</dbReference>
<reference evidence="3 4" key="1">
    <citation type="submission" date="2017-09" db="EMBL/GenBank/DDBJ databases">
        <title>Large-scale bioinformatics analysis of Bacillus genomes uncovers conserved roles of natural products in bacterial physiology.</title>
        <authorList>
            <consortium name="Agbiome Team Llc"/>
            <person name="Bleich R.M."/>
            <person name="Grubbs K.J."/>
            <person name="Santa Maria K.C."/>
            <person name="Allen S.E."/>
            <person name="Farag S."/>
            <person name="Shank E.A."/>
            <person name="Bowers A."/>
        </authorList>
    </citation>
    <scope>NUCLEOTIDE SEQUENCE [LARGE SCALE GENOMIC DNA]</scope>
    <source>
        <strain evidence="3 4">AFS037265</strain>
    </source>
</reference>
<dbReference type="InterPro" id="IPR052529">
    <property type="entry name" value="Bact_Transport_Assoc"/>
</dbReference>
<protein>
    <recommendedName>
        <fullName evidence="2">DUF418 domain-containing protein</fullName>
    </recommendedName>
</protein>
<feature type="domain" description="DUF418" evidence="2">
    <location>
        <begin position="157"/>
        <end position="305"/>
    </location>
</feature>
<accession>A0ABD6SXX7</accession>
<feature type="transmembrane region" description="Helical" evidence="1">
    <location>
        <begin position="243"/>
        <end position="260"/>
    </location>
</feature>
<evidence type="ECO:0000256" key="1">
    <source>
        <dbReference type="SAM" id="Phobius"/>
    </source>
</evidence>
<feature type="transmembrane region" description="Helical" evidence="1">
    <location>
        <begin position="12"/>
        <end position="33"/>
    </location>
</feature>
<dbReference type="PANTHER" id="PTHR30590">
    <property type="entry name" value="INNER MEMBRANE PROTEIN"/>
    <property type="match status" value="1"/>
</dbReference>
<dbReference type="InterPro" id="IPR007349">
    <property type="entry name" value="DUF418"/>
</dbReference>
<comment type="caution">
    <text evidence="3">The sequence shown here is derived from an EMBL/GenBank/DDBJ whole genome shotgun (WGS) entry which is preliminary data.</text>
</comment>
<organism evidence="3 4">
    <name type="scientific">Bacillus pseudomycoides</name>
    <dbReference type="NCBI Taxonomy" id="64104"/>
    <lineage>
        <taxon>Bacteria</taxon>
        <taxon>Bacillati</taxon>
        <taxon>Bacillota</taxon>
        <taxon>Bacilli</taxon>
        <taxon>Bacillales</taxon>
        <taxon>Bacillaceae</taxon>
        <taxon>Bacillus</taxon>
        <taxon>Bacillus cereus group</taxon>
    </lineage>
</organism>
<feature type="transmembrane region" description="Helical" evidence="1">
    <location>
        <begin position="200"/>
        <end position="222"/>
    </location>
</feature>
<feature type="transmembrane region" description="Helical" evidence="1">
    <location>
        <begin position="91"/>
        <end position="121"/>
    </location>
</feature>